<dbReference type="Pfam" id="PF12837">
    <property type="entry name" value="Fer4_6"/>
    <property type="match status" value="1"/>
</dbReference>
<dbReference type="PANTHER" id="PTHR42895:SF1">
    <property type="entry name" value="IRON-SULFUR CLUSTER PROTEIN"/>
    <property type="match status" value="1"/>
</dbReference>
<evidence type="ECO:0000259" key="2">
    <source>
        <dbReference type="PROSITE" id="PS51379"/>
    </source>
</evidence>
<name>A0A0F8YRV1_9ZZZZ</name>
<accession>A0A0F8YRV1</accession>
<comment type="caution">
    <text evidence="3">The sequence shown here is derived from an EMBL/GenBank/DDBJ whole genome shotgun (WGS) entry which is preliminary data.</text>
</comment>
<dbReference type="PANTHER" id="PTHR42895">
    <property type="entry name" value="IRON-SULFUR CLUSTER-BINDING PROTEIN-RELATED"/>
    <property type="match status" value="1"/>
</dbReference>
<evidence type="ECO:0000256" key="1">
    <source>
        <dbReference type="SAM" id="MobiDB-lite"/>
    </source>
</evidence>
<sequence length="271" mass="29183">MTKRNIIKIDEEKCNGCGQCVTACAEGAIQIIDGKARLVSEIYCDGLGDCIGQCPEDALTIEQREANPFDAQAVQQHLADAPSDAEAQSDTEAQQVSTAQAQGQGPALPCGCPGAMAQTLEPEKAREADAENQNMAAEPSQLGNWPVQIALVPTKAPYLQGARLLIAADCVPFALADFHRRLLGGRVLLIGCPKLDDADFYREKLTEIFRDNQIQDVEVAYMEVPCCQGLVYLVSQALEACGKSIPFKTTKVAIKGQILQTQEPKASKVSF</sequence>
<dbReference type="AlphaFoldDB" id="A0A0F8YRV1"/>
<organism evidence="3">
    <name type="scientific">marine sediment metagenome</name>
    <dbReference type="NCBI Taxonomy" id="412755"/>
    <lineage>
        <taxon>unclassified sequences</taxon>
        <taxon>metagenomes</taxon>
        <taxon>ecological metagenomes</taxon>
    </lineage>
</organism>
<dbReference type="InterPro" id="IPR052911">
    <property type="entry name" value="Corrinoid_activation_enz"/>
</dbReference>
<gene>
    <name evidence="3" type="ORF">LCGC14_2863060</name>
</gene>
<feature type="domain" description="4Fe-4S ferredoxin-type" evidence="2">
    <location>
        <begin position="35"/>
        <end position="64"/>
    </location>
</feature>
<dbReference type="Gene3D" id="3.30.70.20">
    <property type="match status" value="1"/>
</dbReference>
<reference evidence="3" key="1">
    <citation type="journal article" date="2015" name="Nature">
        <title>Complex archaea that bridge the gap between prokaryotes and eukaryotes.</title>
        <authorList>
            <person name="Spang A."/>
            <person name="Saw J.H."/>
            <person name="Jorgensen S.L."/>
            <person name="Zaremba-Niedzwiedzka K."/>
            <person name="Martijn J."/>
            <person name="Lind A.E."/>
            <person name="van Eijk R."/>
            <person name="Schleper C."/>
            <person name="Guy L."/>
            <person name="Ettema T.J."/>
        </authorList>
    </citation>
    <scope>NUCLEOTIDE SEQUENCE</scope>
</reference>
<dbReference type="InterPro" id="IPR017896">
    <property type="entry name" value="4Fe4S_Fe-S-bd"/>
</dbReference>
<feature type="domain" description="4Fe-4S ferredoxin-type" evidence="2">
    <location>
        <begin position="5"/>
        <end position="34"/>
    </location>
</feature>
<dbReference type="EMBL" id="LAZR01055378">
    <property type="protein sequence ID" value="KKK76495.1"/>
    <property type="molecule type" value="Genomic_DNA"/>
</dbReference>
<proteinExistence type="predicted"/>
<protein>
    <recommendedName>
        <fullName evidence="2">4Fe-4S ferredoxin-type domain-containing protein</fullName>
    </recommendedName>
</protein>
<evidence type="ECO:0000313" key="3">
    <source>
        <dbReference type="EMBL" id="KKK76495.1"/>
    </source>
</evidence>
<feature type="compositionally biased region" description="Polar residues" evidence="1">
    <location>
        <begin position="86"/>
        <end position="100"/>
    </location>
</feature>
<dbReference type="SUPFAM" id="SSF54862">
    <property type="entry name" value="4Fe-4S ferredoxins"/>
    <property type="match status" value="1"/>
</dbReference>
<dbReference type="PROSITE" id="PS51379">
    <property type="entry name" value="4FE4S_FER_2"/>
    <property type="match status" value="2"/>
</dbReference>
<feature type="region of interest" description="Disordered" evidence="1">
    <location>
        <begin position="72"/>
        <end position="100"/>
    </location>
</feature>